<dbReference type="RefSeq" id="WP_175113182.1">
    <property type="nucleotide sequence ID" value="NZ_CADIKF010000038.1"/>
</dbReference>
<name>A0A6J5EGV6_9BURK</name>
<keyword evidence="2" id="KW-1185">Reference proteome</keyword>
<sequence>MTRTTASKDAGIDLLDRLFCNQILVYLVFGSEERGWLQRLATRVQDAVAATGATGLRAQRLQHWTLCLLEIFLAGELFDLAKSVQFEPPPLPASLDRETVDDIRAFQRRYFAAFALAVADEMGDPRDKGVPLEVACELAEEFRDAPCAIRHRLVERVLAIQFQDAPIDVFAWLAETGVVPSAKFRQPGAPAVLAEAIAVRAASLCEFEMLRSYIAGSTRLGRYDGGWAKALLTQLPDHLSNESKERLLEVMQAEERRLCSITLKDRFTVFMEPRWREKGYVTMFFARCHSMTPYVRAALEKQSTALTDIGAAMIAIRKAQNPDKAIYAAEGMQETIADDVCTELRMRGLEVNARTLYRHFSTSLRDHVENLQGYYRLLGRLNTVLPAEYGDIYHYYQVGLTL</sequence>
<accession>A0A6J5EGV6</accession>
<reference evidence="1 2" key="1">
    <citation type="submission" date="2020-04" db="EMBL/GenBank/DDBJ databases">
        <authorList>
            <person name="De Canck E."/>
        </authorList>
    </citation>
    <scope>NUCLEOTIDE SEQUENCE [LARGE SCALE GENOMIC DNA]</scope>
    <source>
        <strain evidence="1 2">LMG 29739</strain>
    </source>
</reference>
<gene>
    <name evidence="1" type="ORF">LMG29739_04373</name>
</gene>
<organism evidence="1 2">
    <name type="scientific">Paraburkholderia solisilvae</name>
    <dbReference type="NCBI Taxonomy" id="624376"/>
    <lineage>
        <taxon>Bacteria</taxon>
        <taxon>Pseudomonadati</taxon>
        <taxon>Pseudomonadota</taxon>
        <taxon>Betaproteobacteria</taxon>
        <taxon>Burkholderiales</taxon>
        <taxon>Burkholderiaceae</taxon>
        <taxon>Paraburkholderia</taxon>
    </lineage>
</organism>
<protein>
    <submittedName>
        <fullName evidence="1">Uncharacterized protein</fullName>
    </submittedName>
</protein>
<evidence type="ECO:0000313" key="2">
    <source>
        <dbReference type="Proteomes" id="UP000494329"/>
    </source>
</evidence>
<dbReference type="Proteomes" id="UP000494329">
    <property type="component" value="Unassembled WGS sequence"/>
</dbReference>
<dbReference type="EMBL" id="CADIKF010000038">
    <property type="protein sequence ID" value="CAB3764506.1"/>
    <property type="molecule type" value="Genomic_DNA"/>
</dbReference>
<dbReference type="AlphaFoldDB" id="A0A6J5EGV6"/>
<evidence type="ECO:0000313" key="1">
    <source>
        <dbReference type="EMBL" id="CAB3764506.1"/>
    </source>
</evidence>
<proteinExistence type="predicted"/>